<proteinExistence type="predicted"/>
<reference evidence="1 2" key="1">
    <citation type="journal article" date="2011" name="PLoS Pathog.">
        <title>Salmonella bongori provides insights into the evolution of the Salmonellae.</title>
        <authorList>
            <person name="Fookes M."/>
            <person name="Schroeder G.N."/>
            <person name="Langridge G.C."/>
            <person name="Blondel C.J."/>
            <person name="Mammina C."/>
            <person name="Connor T.R."/>
            <person name="Seth-Smith H."/>
            <person name="Vernikos G.S."/>
            <person name="Robinson K.S."/>
            <person name="Sanders M."/>
            <person name="Petty N.K."/>
            <person name="Kingsley R.A."/>
            <person name="Baumler A.J."/>
            <person name="Nuccio S.P."/>
            <person name="Contreras I."/>
            <person name="Santiviago C.A."/>
            <person name="Maskell D."/>
            <person name="Barrow P."/>
            <person name="Humphrey T."/>
            <person name="Nastasi A."/>
            <person name="Roberts M."/>
            <person name="Frankel G."/>
            <person name="Parkhill J."/>
            <person name="Dougan G."/>
            <person name="Thomson N.R."/>
        </authorList>
    </citation>
    <scope>NUCLEOTIDE SEQUENCE [LARGE SCALE GENOMIC DNA]</scope>
    <source>
        <strain evidence="2">ATCC 43975 / DSM 13772 / NCTC 12419</strain>
    </source>
</reference>
<protein>
    <submittedName>
        <fullName evidence="1">Hypothetical prophage protein</fullName>
    </submittedName>
</protein>
<organism evidence="1 2">
    <name type="scientific">Salmonella bongori (strain ATCC 43975 / DSM 13772 / NCTC 12419)</name>
    <dbReference type="NCBI Taxonomy" id="218493"/>
    <lineage>
        <taxon>Bacteria</taxon>
        <taxon>Pseudomonadati</taxon>
        <taxon>Pseudomonadota</taxon>
        <taxon>Gammaproteobacteria</taxon>
        <taxon>Enterobacterales</taxon>
        <taxon>Enterobacteriaceae</taxon>
        <taxon>Salmonella</taxon>
    </lineage>
</organism>
<evidence type="ECO:0000313" key="1">
    <source>
        <dbReference type="EMBL" id="CCC29375.1"/>
    </source>
</evidence>
<dbReference type="EMBL" id="FR877557">
    <property type="protein sequence ID" value="CCC29375.1"/>
    <property type="molecule type" value="Genomic_DNA"/>
</dbReference>
<accession>A0A0K0H7M1</accession>
<gene>
    <name evidence="1" type="ordered locus">SBG_0279</name>
</gene>
<dbReference type="AlphaFoldDB" id="A0A0K0H7M1"/>
<evidence type="ECO:0000313" key="2">
    <source>
        <dbReference type="Proteomes" id="UP000000289"/>
    </source>
</evidence>
<dbReference type="KEGG" id="sbg:SBG_0279"/>
<name>A0A0K0H7M1_SALBC</name>
<sequence>MPLLTAFGKYSQHAADIGYVTTCVMANTAGPAVMTGAVRGQS</sequence>
<dbReference type="Proteomes" id="UP000000289">
    <property type="component" value="Chromosome"/>
</dbReference>